<organism evidence="6 7">
    <name type="scientific">Acidisarcina polymorpha</name>
    <dbReference type="NCBI Taxonomy" id="2211140"/>
    <lineage>
        <taxon>Bacteria</taxon>
        <taxon>Pseudomonadati</taxon>
        <taxon>Acidobacteriota</taxon>
        <taxon>Terriglobia</taxon>
        <taxon>Terriglobales</taxon>
        <taxon>Acidobacteriaceae</taxon>
        <taxon>Acidisarcina</taxon>
    </lineage>
</organism>
<name>A0A2Z5G2L1_9BACT</name>
<dbReference type="RefSeq" id="WP_114208430.1">
    <property type="nucleotide sequence ID" value="NZ_CP030840.1"/>
</dbReference>
<dbReference type="InterPro" id="IPR017871">
    <property type="entry name" value="ABC_transporter-like_CS"/>
</dbReference>
<sequence>MPPATPILNAQSLAKSFGATTLFRGISFTIGEGDRIGLIGPNGSGKSTLLRILAGEIDSDAGEVAVRKRARLSYVTQESQFSPGDSVRDVILKALKRSGVPEGDWEGRLRDTLGRAGFEDFATEAVTFSGGWRKRLAIAEALVQNPDVLLLDEPTNHLDLAGIEWLEALLAGASFACVVVSHDRYFLEGVATEVCELNRAYPDGVLRFSGNYSNFLEKKEEYLHAQGKRQEALENRVKVEKEWLRRGPKARTTKSKARIDKANELIGELSGMRNRSQTSTAGIDFVATDRQTKRLVEFLDVDYSIDGKKLIQGLNFPITAGMRVGLVGPNGSGKTTLLRLLRGEITPDAGEIRKANLLRTVYFDQNRILDGNQTLRRALAPDSDSVIYQDRVIHVASWASRFLFTGEQLNQPVERLSGGERARVLIANLMLQPADLLLLDEPTNDLDIPTLEILEESLLEYPGALVLVTHDRFMLDRVSTVVLGLDGLGNVERFADYSQWEEWQATQQQTANRDLQPTAPAANKNGAAPASSKKKLSYIEAREFSTIEERVEKAEEALQARREAVDDPSVAVDPVKLQAALAELDTAQEAVDALYARWAELEAKRA</sequence>
<feature type="region of interest" description="Disordered" evidence="4">
    <location>
        <begin position="509"/>
        <end position="529"/>
    </location>
</feature>
<dbReference type="OrthoDB" id="9760950at2"/>
<reference evidence="6 7" key="1">
    <citation type="journal article" date="2018" name="Front. Microbiol.">
        <title>Hydrolytic Capabilities as a Key to Environmental Success: Chitinolytic and Cellulolytic Acidobacteria From Acidic Sub-arctic Soils and Boreal Peatlands.</title>
        <authorList>
            <person name="Belova S.E."/>
            <person name="Ravin N.V."/>
            <person name="Pankratov T.A."/>
            <person name="Rakitin A.L."/>
            <person name="Ivanova A.A."/>
            <person name="Beletsky A.V."/>
            <person name="Mardanov A.V."/>
            <person name="Sinninghe Damste J.S."/>
            <person name="Dedysh S.N."/>
        </authorList>
    </citation>
    <scope>NUCLEOTIDE SEQUENCE [LARGE SCALE GENOMIC DNA]</scope>
    <source>
        <strain evidence="6 7">SBC82</strain>
    </source>
</reference>
<keyword evidence="1" id="KW-0547">Nucleotide-binding</keyword>
<gene>
    <name evidence="6" type="ORF">ACPOL_4166</name>
</gene>
<dbReference type="GO" id="GO:0003677">
    <property type="term" value="F:DNA binding"/>
    <property type="evidence" value="ECO:0007669"/>
    <property type="project" value="InterPro"/>
</dbReference>
<evidence type="ECO:0000313" key="7">
    <source>
        <dbReference type="Proteomes" id="UP000253606"/>
    </source>
</evidence>
<feature type="coiled-coil region" evidence="3">
    <location>
        <begin position="544"/>
        <end position="604"/>
    </location>
</feature>
<protein>
    <submittedName>
        <fullName evidence="6">ATPase</fullName>
    </submittedName>
</protein>
<evidence type="ECO:0000313" key="6">
    <source>
        <dbReference type="EMBL" id="AXC13443.1"/>
    </source>
</evidence>
<evidence type="ECO:0000256" key="3">
    <source>
        <dbReference type="SAM" id="Coils"/>
    </source>
</evidence>
<dbReference type="PROSITE" id="PS50893">
    <property type="entry name" value="ABC_TRANSPORTER_2"/>
    <property type="match status" value="2"/>
</dbReference>
<evidence type="ECO:0000259" key="5">
    <source>
        <dbReference type="PROSITE" id="PS50893"/>
    </source>
</evidence>
<dbReference type="SUPFAM" id="SSF52540">
    <property type="entry name" value="P-loop containing nucleoside triphosphate hydrolases"/>
    <property type="match status" value="2"/>
</dbReference>
<dbReference type="Proteomes" id="UP000253606">
    <property type="component" value="Chromosome"/>
</dbReference>
<dbReference type="AlphaFoldDB" id="A0A2Z5G2L1"/>
<keyword evidence="2" id="KW-0067">ATP-binding</keyword>
<dbReference type="GO" id="GO:0005524">
    <property type="term" value="F:ATP binding"/>
    <property type="evidence" value="ECO:0007669"/>
    <property type="project" value="UniProtKB-KW"/>
</dbReference>
<dbReference type="SMART" id="SM00382">
    <property type="entry name" value="AAA"/>
    <property type="match status" value="2"/>
</dbReference>
<evidence type="ECO:0000256" key="2">
    <source>
        <dbReference type="ARBA" id="ARBA00022840"/>
    </source>
</evidence>
<feature type="domain" description="ABC transporter" evidence="5">
    <location>
        <begin position="8"/>
        <end position="228"/>
    </location>
</feature>
<dbReference type="Gene3D" id="1.10.287.380">
    <property type="entry name" value="Valyl-tRNA synthetase, C-terminal domain"/>
    <property type="match status" value="1"/>
</dbReference>
<dbReference type="InterPro" id="IPR003439">
    <property type="entry name" value="ABC_transporter-like_ATP-bd"/>
</dbReference>
<dbReference type="PANTHER" id="PTHR42855:SF2">
    <property type="entry name" value="DRUG RESISTANCE ABC TRANSPORTER,ATP-BINDING PROTEIN"/>
    <property type="match status" value="1"/>
</dbReference>
<keyword evidence="3" id="KW-0175">Coiled coil</keyword>
<dbReference type="KEGG" id="abas:ACPOL_4166"/>
<dbReference type="PANTHER" id="PTHR42855">
    <property type="entry name" value="ABC TRANSPORTER ATP-BINDING SUBUNIT"/>
    <property type="match status" value="1"/>
</dbReference>
<dbReference type="InterPro" id="IPR032781">
    <property type="entry name" value="ABC_tran_Xtn"/>
</dbReference>
<dbReference type="PROSITE" id="PS00211">
    <property type="entry name" value="ABC_TRANSPORTER_1"/>
    <property type="match status" value="2"/>
</dbReference>
<dbReference type="Pfam" id="PF00005">
    <property type="entry name" value="ABC_tran"/>
    <property type="match status" value="2"/>
</dbReference>
<dbReference type="InterPro" id="IPR032524">
    <property type="entry name" value="ABC_tran_C"/>
</dbReference>
<dbReference type="InterPro" id="IPR027417">
    <property type="entry name" value="P-loop_NTPase"/>
</dbReference>
<dbReference type="GO" id="GO:0016887">
    <property type="term" value="F:ATP hydrolysis activity"/>
    <property type="evidence" value="ECO:0007669"/>
    <property type="project" value="InterPro"/>
</dbReference>
<dbReference type="Pfam" id="PF12848">
    <property type="entry name" value="ABC_tran_Xtn"/>
    <property type="match status" value="1"/>
</dbReference>
<dbReference type="InterPro" id="IPR051309">
    <property type="entry name" value="ABCF_ATPase"/>
</dbReference>
<evidence type="ECO:0000256" key="1">
    <source>
        <dbReference type="ARBA" id="ARBA00022741"/>
    </source>
</evidence>
<evidence type="ECO:0000256" key="4">
    <source>
        <dbReference type="SAM" id="MobiDB-lite"/>
    </source>
</evidence>
<dbReference type="Gene3D" id="3.40.50.300">
    <property type="entry name" value="P-loop containing nucleotide triphosphate hydrolases"/>
    <property type="match status" value="2"/>
</dbReference>
<keyword evidence="7" id="KW-1185">Reference proteome</keyword>
<feature type="compositionally biased region" description="Low complexity" evidence="4">
    <location>
        <begin position="519"/>
        <end position="529"/>
    </location>
</feature>
<dbReference type="InterPro" id="IPR003593">
    <property type="entry name" value="AAA+_ATPase"/>
</dbReference>
<dbReference type="InterPro" id="IPR037118">
    <property type="entry name" value="Val-tRNA_synth_C_sf"/>
</dbReference>
<proteinExistence type="predicted"/>
<dbReference type="Pfam" id="PF16326">
    <property type="entry name" value="ABC_tran_CTD"/>
    <property type="match status" value="1"/>
</dbReference>
<dbReference type="EMBL" id="CP030840">
    <property type="protein sequence ID" value="AXC13443.1"/>
    <property type="molecule type" value="Genomic_DNA"/>
</dbReference>
<feature type="domain" description="ABC transporter" evidence="5">
    <location>
        <begin position="296"/>
        <end position="513"/>
    </location>
</feature>
<accession>A0A2Z5G2L1</accession>
<dbReference type="CDD" id="cd03221">
    <property type="entry name" value="ABCF_EF-3"/>
    <property type="match status" value="2"/>
</dbReference>